<dbReference type="Proteomes" id="UP000444721">
    <property type="component" value="Unassembled WGS sequence"/>
</dbReference>
<dbReference type="PANTHER" id="PTHR14136">
    <property type="entry name" value="BTB_POZ DOMAIN-CONTAINING PROTEIN KCTD9"/>
    <property type="match status" value="1"/>
</dbReference>
<dbReference type="Gene3D" id="3.30.710.10">
    <property type="entry name" value="Potassium Channel Kv1.1, Chain A"/>
    <property type="match status" value="1"/>
</dbReference>
<reference evidence="2 3" key="1">
    <citation type="journal article" date="2019" name="Sci. Rep.">
        <title>Nanopore sequencing improves the draft genome of the human pathogenic amoeba Naegleria fowleri.</title>
        <authorList>
            <person name="Liechti N."/>
            <person name="Schurch N."/>
            <person name="Bruggmann R."/>
            <person name="Wittwer M."/>
        </authorList>
    </citation>
    <scope>NUCLEOTIDE SEQUENCE [LARGE SCALE GENOMIC DNA]</scope>
    <source>
        <strain evidence="2 3">ATCC 30894</strain>
    </source>
</reference>
<feature type="region of interest" description="Disordered" evidence="1">
    <location>
        <begin position="165"/>
        <end position="191"/>
    </location>
</feature>
<dbReference type="InterPro" id="IPR011333">
    <property type="entry name" value="SKP1/BTB/POZ_sf"/>
</dbReference>
<dbReference type="PANTHER" id="PTHR14136:SF17">
    <property type="entry name" value="BTB_POZ DOMAIN-CONTAINING PROTEIN KCTD9"/>
    <property type="match status" value="1"/>
</dbReference>
<dbReference type="OrthoDB" id="2414723at2759"/>
<proteinExistence type="predicted"/>
<organism evidence="2 3">
    <name type="scientific">Naegleria fowleri</name>
    <name type="common">Brain eating amoeba</name>
    <dbReference type="NCBI Taxonomy" id="5763"/>
    <lineage>
        <taxon>Eukaryota</taxon>
        <taxon>Discoba</taxon>
        <taxon>Heterolobosea</taxon>
        <taxon>Tetramitia</taxon>
        <taxon>Eutetramitia</taxon>
        <taxon>Vahlkampfiidae</taxon>
        <taxon>Naegleria</taxon>
    </lineage>
</organism>
<feature type="compositionally biased region" description="Polar residues" evidence="1">
    <location>
        <begin position="165"/>
        <end position="177"/>
    </location>
</feature>
<evidence type="ECO:0008006" key="4">
    <source>
        <dbReference type="Google" id="ProtNLM"/>
    </source>
</evidence>
<dbReference type="VEuPathDB" id="AmoebaDB:FDP41_012654"/>
<dbReference type="VEuPathDB" id="AmoebaDB:NF0054920"/>
<dbReference type="RefSeq" id="XP_044565579.1">
    <property type="nucleotide sequence ID" value="XM_044703197.1"/>
</dbReference>
<dbReference type="SUPFAM" id="SSF141571">
    <property type="entry name" value="Pentapeptide repeat-like"/>
    <property type="match status" value="1"/>
</dbReference>
<evidence type="ECO:0000256" key="1">
    <source>
        <dbReference type="SAM" id="MobiDB-lite"/>
    </source>
</evidence>
<dbReference type="InterPro" id="IPR051082">
    <property type="entry name" value="Pentapeptide-BTB/POZ_domain"/>
</dbReference>
<name>A0A6A5BZL6_NAEFO</name>
<evidence type="ECO:0000313" key="2">
    <source>
        <dbReference type="EMBL" id="KAF0980866.1"/>
    </source>
</evidence>
<dbReference type="InterPro" id="IPR001646">
    <property type="entry name" value="5peptide_repeat"/>
</dbReference>
<dbReference type="SUPFAM" id="SSF54695">
    <property type="entry name" value="POZ domain"/>
    <property type="match status" value="1"/>
</dbReference>
<keyword evidence="3" id="KW-1185">Reference proteome</keyword>
<gene>
    <name evidence="2" type="ORF">FDP41_012654</name>
</gene>
<dbReference type="EMBL" id="VFQX01000016">
    <property type="protein sequence ID" value="KAF0980866.1"/>
    <property type="molecule type" value="Genomic_DNA"/>
</dbReference>
<dbReference type="Pfam" id="PF00805">
    <property type="entry name" value="Pentapeptide"/>
    <property type="match status" value="1"/>
</dbReference>
<dbReference type="Gene3D" id="2.160.20.80">
    <property type="entry name" value="E3 ubiquitin-protein ligase SopA"/>
    <property type="match status" value="1"/>
</dbReference>
<protein>
    <recommendedName>
        <fullName evidence="4">Potassium channel tetramerisation-type BTB domain-containing protein</fullName>
    </recommendedName>
</protein>
<comment type="caution">
    <text evidence="2">The sequence shown here is derived from an EMBL/GenBank/DDBJ whole genome shotgun (WGS) entry which is preliminary data.</text>
</comment>
<dbReference type="AlphaFoldDB" id="A0A6A5BZL6"/>
<accession>A0A6A5BZL6</accession>
<dbReference type="GeneID" id="68119869"/>
<dbReference type="VEuPathDB" id="AmoebaDB:NfTy_037780"/>
<feature type="region of interest" description="Disordered" evidence="1">
    <location>
        <begin position="252"/>
        <end position="294"/>
    </location>
</feature>
<sequence>MKEELQKQRKKLEEEFTSRYQTEMSQKPIHLNVGGQFMPVSIGDLMNREREPDSLFLKMLTGDHPFYESKIFSMNGQHVDNLSGNSVSLNKVNNTTTALSTLATTITVGSGCSINTSTSDSFTFCDPSKMSTTANATPVSFNSRTTMNESNTSKLLEFNASTTTGVGFRHQSGTPATTKGEEDFKKPVTTSQGGFTFGATGVSSIEDSISLKSSKVNNNTTTTTPSALATSTISNGSFGFDSFSSNNQISTTNNATPSVFNLRTNSNGNDASTTNGDESQVKNSVPTSSLQNNGDTLKKIEMKPSTNFTFSYSKPVTTSTGGFNFGSFPTTSSISGAVNNNASVTDSNLTIPKLNIQKNNLSDEKVYFVNCNPVVFEHVLRWLRYGILNEDLDSSLLSELKVFCKVFQLKKLENEVDKAKKQLNTKREKITQKQFLKILNTSTKLSSRTSVSLNLSGLDMTGLRICNVNMSGSDIVDSLLSYAVLENSNLSGSNLSNTSFDDASLENVNLSGSNLTKTRFFFASLEKVNFSKCNLKECIFGYTQKMVECDFSDVTNLDSLWKATRRFDVESWVFSNIVWLVDHNDTTDKTFSNSTFSNIQSSKRCLVD</sequence>
<evidence type="ECO:0000313" key="3">
    <source>
        <dbReference type="Proteomes" id="UP000444721"/>
    </source>
</evidence>